<feature type="transmembrane region" description="Helical" evidence="8">
    <location>
        <begin position="83"/>
        <end position="100"/>
    </location>
</feature>
<dbReference type="SUPFAM" id="SSF81345">
    <property type="entry name" value="ABC transporter involved in vitamin B12 uptake, BtuC"/>
    <property type="match status" value="1"/>
</dbReference>
<proteinExistence type="inferred from homology"/>
<keyword evidence="7 8" id="KW-0472">Membrane</keyword>
<protein>
    <submittedName>
        <fullName evidence="9">Iron ABC transporter permease</fullName>
    </submittedName>
</protein>
<dbReference type="RefSeq" id="WP_142932103.1">
    <property type="nucleotide sequence ID" value="NZ_ML660165.1"/>
</dbReference>
<evidence type="ECO:0000256" key="7">
    <source>
        <dbReference type="ARBA" id="ARBA00023136"/>
    </source>
</evidence>
<feature type="transmembrane region" description="Helical" evidence="8">
    <location>
        <begin position="327"/>
        <end position="345"/>
    </location>
</feature>
<feature type="transmembrane region" description="Helical" evidence="8">
    <location>
        <begin position="139"/>
        <end position="158"/>
    </location>
</feature>
<dbReference type="PANTHER" id="PTHR30472">
    <property type="entry name" value="FERRIC ENTEROBACTIN TRANSPORT SYSTEM PERMEASE PROTEIN"/>
    <property type="match status" value="1"/>
</dbReference>
<dbReference type="InterPro" id="IPR000522">
    <property type="entry name" value="ABC_transptr_permease_BtuC"/>
</dbReference>
<dbReference type="InterPro" id="IPR037294">
    <property type="entry name" value="ABC_BtuC-like"/>
</dbReference>
<feature type="transmembrane region" description="Helical" evidence="8">
    <location>
        <begin position="213"/>
        <end position="235"/>
    </location>
</feature>
<dbReference type="PANTHER" id="PTHR30472:SF1">
    <property type="entry name" value="FE(3+) DICITRATE TRANSPORT SYSTEM PERMEASE PROTEIN FECC-RELATED"/>
    <property type="match status" value="1"/>
</dbReference>
<dbReference type="EMBL" id="VIKS01000009">
    <property type="protein sequence ID" value="TQV87103.1"/>
    <property type="molecule type" value="Genomic_DNA"/>
</dbReference>
<evidence type="ECO:0000256" key="5">
    <source>
        <dbReference type="ARBA" id="ARBA00022692"/>
    </source>
</evidence>
<comment type="caution">
    <text evidence="9">The sequence shown here is derived from an EMBL/GenBank/DDBJ whole genome shotgun (WGS) entry which is preliminary data.</text>
</comment>
<feature type="transmembrane region" description="Helical" evidence="8">
    <location>
        <begin position="112"/>
        <end position="132"/>
    </location>
</feature>
<organism evidence="9 10">
    <name type="scientific">Aliikangiella coralliicola</name>
    <dbReference type="NCBI Taxonomy" id="2592383"/>
    <lineage>
        <taxon>Bacteria</taxon>
        <taxon>Pseudomonadati</taxon>
        <taxon>Pseudomonadota</taxon>
        <taxon>Gammaproteobacteria</taxon>
        <taxon>Oceanospirillales</taxon>
        <taxon>Pleioneaceae</taxon>
        <taxon>Aliikangiella</taxon>
    </lineage>
</organism>
<dbReference type="GO" id="GO:0005886">
    <property type="term" value="C:plasma membrane"/>
    <property type="evidence" value="ECO:0007669"/>
    <property type="project" value="UniProtKB-SubCell"/>
</dbReference>
<feature type="transmembrane region" description="Helical" evidence="8">
    <location>
        <begin position="300"/>
        <end position="321"/>
    </location>
</feature>
<name>A0A545UCF6_9GAMM</name>
<dbReference type="GO" id="GO:0033214">
    <property type="term" value="P:siderophore-iron import into cell"/>
    <property type="evidence" value="ECO:0007669"/>
    <property type="project" value="TreeGrafter"/>
</dbReference>
<evidence type="ECO:0000256" key="1">
    <source>
        <dbReference type="ARBA" id="ARBA00004651"/>
    </source>
</evidence>
<reference evidence="9 10" key="1">
    <citation type="submission" date="2019-07" db="EMBL/GenBank/DDBJ databases">
        <title>Draft genome for Aliikangiella sp. M105.</title>
        <authorList>
            <person name="Wang G."/>
        </authorList>
    </citation>
    <scope>NUCLEOTIDE SEQUENCE [LARGE SCALE GENOMIC DNA]</scope>
    <source>
        <strain evidence="9 10">M105</strain>
    </source>
</reference>
<sequence length="356" mass="37612">MEVGNLNKTSDITHAATDSHRLPLLYPLILGIAGLLVLGMTSMLTGAGFVDAKQSLNYLIGDPQAKENAHLAMVMETLRGPRTIIAILVGVALGVSATLMQNLTRNPLADPGLLGVNAGAALGVVFGISFAQAENAMSYLIWAILGASLANIIVLIVAQTRKNTSPLRLILAGMAITATFVALTNFLLLSFVNSLDQFQYWTMGSLSGGQMELIYWMAPVIILGLILTAVFTRPLSVMLLGDQSALSLGFDPRVIRWKIVVVTTILTASSVAMVGPIGFLGLIAAYLARGLVGASIARQVVFSAIIGALVLLAADILSRVIARPFETPVSVLTAILGAPLLIWIVRSNRLLSITSQ</sequence>
<evidence type="ECO:0000256" key="6">
    <source>
        <dbReference type="ARBA" id="ARBA00022989"/>
    </source>
</evidence>
<accession>A0A545UCF6</accession>
<dbReference type="AlphaFoldDB" id="A0A545UCF6"/>
<feature type="transmembrane region" description="Helical" evidence="8">
    <location>
        <begin position="255"/>
        <end position="288"/>
    </location>
</feature>
<evidence type="ECO:0000256" key="4">
    <source>
        <dbReference type="ARBA" id="ARBA00022475"/>
    </source>
</evidence>
<comment type="subcellular location">
    <subcellularLocation>
        <location evidence="1">Cell membrane</location>
        <topology evidence="1">Multi-pass membrane protein</topology>
    </subcellularLocation>
</comment>
<feature type="transmembrane region" description="Helical" evidence="8">
    <location>
        <begin position="24"/>
        <end position="50"/>
    </location>
</feature>
<keyword evidence="3" id="KW-0813">Transport</keyword>
<keyword evidence="4" id="KW-1003">Cell membrane</keyword>
<dbReference type="Gene3D" id="1.10.3470.10">
    <property type="entry name" value="ABC transporter involved in vitamin B12 uptake, BtuC"/>
    <property type="match status" value="1"/>
</dbReference>
<evidence type="ECO:0000256" key="2">
    <source>
        <dbReference type="ARBA" id="ARBA00007935"/>
    </source>
</evidence>
<evidence type="ECO:0000313" key="9">
    <source>
        <dbReference type="EMBL" id="TQV87103.1"/>
    </source>
</evidence>
<evidence type="ECO:0000256" key="8">
    <source>
        <dbReference type="SAM" id="Phobius"/>
    </source>
</evidence>
<feature type="transmembrane region" description="Helical" evidence="8">
    <location>
        <begin position="170"/>
        <end position="192"/>
    </location>
</feature>
<gene>
    <name evidence="9" type="ORF">FLL46_14965</name>
</gene>
<dbReference type="CDD" id="cd06550">
    <property type="entry name" value="TM_ABC_iron-siderophores_like"/>
    <property type="match status" value="1"/>
</dbReference>
<comment type="similarity">
    <text evidence="2">Belongs to the binding-protein-dependent transport system permease family. FecCD subfamily.</text>
</comment>
<dbReference type="OrthoDB" id="9055647at2"/>
<keyword evidence="10" id="KW-1185">Reference proteome</keyword>
<keyword evidence="6 8" id="KW-1133">Transmembrane helix</keyword>
<dbReference type="Pfam" id="PF01032">
    <property type="entry name" value="FecCD"/>
    <property type="match status" value="1"/>
</dbReference>
<dbReference type="Proteomes" id="UP000315439">
    <property type="component" value="Unassembled WGS sequence"/>
</dbReference>
<evidence type="ECO:0000313" key="10">
    <source>
        <dbReference type="Proteomes" id="UP000315439"/>
    </source>
</evidence>
<dbReference type="GO" id="GO:0022857">
    <property type="term" value="F:transmembrane transporter activity"/>
    <property type="evidence" value="ECO:0007669"/>
    <property type="project" value="InterPro"/>
</dbReference>
<evidence type="ECO:0000256" key="3">
    <source>
        <dbReference type="ARBA" id="ARBA00022448"/>
    </source>
</evidence>
<keyword evidence="5 8" id="KW-0812">Transmembrane</keyword>